<dbReference type="GO" id="GO:0005737">
    <property type="term" value="C:cytoplasm"/>
    <property type="evidence" value="ECO:0007669"/>
    <property type="project" value="UniProtKB-SubCell"/>
</dbReference>
<reference evidence="10 11" key="1">
    <citation type="submission" date="2020-10" db="EMBL/GenBank/DDBJ databases">
        <title>Wide distribution of Phycisphaera-like planctomycetes from WD2101 soil group in peatlands and genome analysis of the first cultivated representative.</title>
        <authorList>
            <person name="Dedysh S.N."/>
            <person name="Beletsky A.V."/>
            <person name="Ivanova A."/>
            <person name="Kulichevskaya I.S."/>
            <person name="Suzina N.E."/>
            <person name="Philippov D.A."/>
            <person name="Rakitin A.L."/>
            <person name="Mardanov A.V."/>
            <person name="Ravin N.V."/>
        </authorList>
    </citation>
    <scope>NUCLEOTIDE SEQUENCE [LARGE SCALE GENOMIC DNA]</scope>
    <source>
        <strain evidence="10 11">M1803</strain>
    </source>
</reference>
<dbReference type="GO" id="GO:0006515">
    <property type="term" value="P:protein quality control for misfolded or incompletely synthesized proteins"/>
    <property type="evidence" value="ECO:0007669"/>
    <property type="project" value="UniProtKB-UniRule"/>
</dbReference>
<evidence type="ECO:0000256" key="3">
    <source>
        <dbReference type="ARBA" id="ARBA00022801"/>
    </source>
</evidence>
<accession>A0A7M2WTC9</accession>
<dbReference type="PANTHER" id="PTHR17224:SF1">
    <property type="entry name" value="PEPTIDYL-TRNA HYDROLASE"/>
    <property type="match status" value="1"/>
</dbReference>
<keyword evidence="7" id="KW-0963">Cytoplasm</keyword>
<keyword evidence="4 7" id="KW-0694">RNA-binding</keyword>
<keyword evidence="3 7" id="KW-0378">Hydrolase</keyword>
<dbReference type="InterPro" id="IPR036416">
    <property type="entry name" value="Pept_tRNA_hydro_sf"/>
</dbReference>
<feature type="binding site" evidence="7">
    <location>
        <position position="79"/>
    </location>
    <ligand>
        <name>tRNA</name>
        <dbReference type="ChEBI" id="CHEBI:17843"/>
    </ligand>
</feature>
<comment type="subunit">
    <text evidence="7">Monomer.</text>
</comment>
<feature type="binding site" evidence="7">
    <location>
        <position position="77"/>
    </location>
    <ligand>
        <name>tRNA</name>
        <dbReference type="ChEBI" id="CHEBI:17843"/>
    </ligand>
</feature>
<dbReference type="CDD" id="cd00462">
    <property type="entry name" value="PTH"/>
    <property type="match status" value="1"/>
</dbReference>
<dbReference type="HAMAP" id="MF_00083">
    <property type="entry name" value="Pept_tRNA_hydro_bact"/>
    <property type="match status" value="1"/>
</dbReference>
<evidence type="ECO:0000256" key="4">
    <source>
        <dbReference type="ARBA" id="ARBA00022884"/>
    </source>
</evidence>
<sequence length="201" mass="21864">MKLIVGLGNPGNQYAGTRHNVGFDVIDRFAWRNGLTSSSDDFDRVSRMKFDGLALDGSVSVAGGGSEKVLLLKPTTFMNLSGRAVQAAMAFYQLTPVDVMIVLDDVALPCGKLRIRPGGSDGGHNGLKDIARALGTQQYPRLRVGVDAPPPRVPQRDYVLGRFTESQRQKIDLDRAAEALLMWIGKGLNAAMNEYNVSEKE</sequence>
<evidence type="ECO:0000313" key="10">
    <source>
        <dbReference type="EMBL" id="QOV87860.1"/>
    </source>
</evidence>
<dbReference type="EC" id="3.1.1.29" evidence="1 7"/>
<dbReference type="GO" id="GO:0000049">
    <property type="term" value="F:tRNA binding"/>
    <property type="evidence" value="ECO:0007669"/>
    <property type="project" value="UniProtKB-UniRule"/>
</dbReference>
<evidence type="ECO:0000313" key="11">
    <source>
        <dbReference type="Proteomes" id="UP000593765"/>
    </source>
</evidence>
<dbReference type="KEGG" id="hbs:IPV69_16410"/>
<dbReference type="SUPFAM" id="SSF53178">
    <property type="entry name" value="Peptidyl-tRNA hydrolase-like"/>
    <property type="match status" value="1"/>
</dbReference>
<evidence type="ECO:0000256" key="9">
    <source>
        <dbReference type="RuleBase" id="RU004320"/>
    </source>
</evidence>
<dbReference type="Pfam" id="PF01195">
    <property type="entry name" value="Pept_tRNA_hydro"/>
    <property type="match status" value="1"/>
</dbReference>
<dbReference type="Proteomes" id="UP000593765">
    <property type="component" value="Chromosome"/>
</dbReference>
<comment type="subcellular location">
    <subcellularLocation>
        <location evidence="7">Cytoplasm</location>
    </subcellularLocation>
</comment>
<dbReference type="PROSITE" id="PS01195">
    <property type="entry name" value="PEPT_TRNA_HYDROL_1"/>
    <property type="match status" value="1"/>
</dbReference>
<feature type="site" description="Stabilizes the basic form of H active site to accept a proton" evidence="7">
    <location>
        <position position="104"/>
    </location>
</feature>
<feature type="active site" description="Proton acceptor" evidence="7">
    <location>
        <position position="19"/>
    </location>
</feature>
<dbReference type="Gene3D" id="3.40.50.1470">
    <property type="entry name" value="Peptidyl-tRNA hydrolase"/>
    <property type="match status" value="1"/>
</dbReference>
<name>A0A7M2WTC9_9BACT</name>
<evidence type="ECO:0000256" key="6">
    <source>
        <dbReference type="ARBA" id="ARBA00050038"/>
    </source>
</evidence>
<comment type="function">
    <text evidence="7">Catalyzes the release of premature peptidyl moieties from peptidyl-tRNA molecules trapped in stalled 50S ribosomal subunits, and thus maintains levels of free tRNAs and 50S ribosomes.</text>
</comment>
<dbReference type="EMBL" id="CP063458">
    <property type="protein sequence ID" value="QOV87860.1"/>
    <property type="molecule type" value="Genomic_DNA"/>
</dbReference>
<comment type="similarity">
    <text evidence="5 7 9">Belongs to the PTH family.</text>
</comment>
<evidence type="ECO:0000256" key="8">
    <source>
        <dbReference type="RuleBase" id="RU000673"/>
    </source>
</evidence>
<dbReference type="AlphaFoldDB" id="A0A7M2WTC9"/>
<dbReference type="PANTHER" id="PTHR17224">
    <property type="entry name" value="PEPTIDYL-TRNA HYDROLASE"/>
    <property type="match status" value="1"/>
</dbReference>
<evidence type="ECO:0000256" key="2">
    <source>
        <dbReference type="ARBA" id="ARBA00022555"/>
    </source>
</evidence>
<organism evidence="10 11">
    <name type="scientific">Humisphaera borealis</name>
    <dbReference type="NCBI Taxonomy" id="2807512"/>
    <lineage>
        <taxon>Bacteria</taxon>
        <taxon>Pseudomonadati</taxon>
        <taxon>Planctomycetota</taxon>
        <taxon>Phycisphaerae</taxon>
        <taxon>Tepidisphaerales</taxon>
        <taxon>Tepidisphaeraceae</taxon>
        <taxon>Humisphaera</taxon>
    </lineage>
</organism>
<evidence type="ECO:0000256" key="5">
    <source>
        <dbReference type="ARBA" id="ARBA00038063"/>
    </source>
</evidence>
<proteinExistence type="inferred from homology"/>
<gene>
    <name evidence="7" type="primary">pth</name>
    <name evidence="10" type="ORF">IPV69_16410</name>
</gene>
<dbReference type="RefSeq" id="WP_206290774.1">
    <property type="nucleotide sequence ID" value="NZ_CP063458.1"/>
</dbReference>
<protein>
    <recommendedName>
        <fullName evidence="6 7">Peptidyl-tRNA hydrolase</fullName>
        <shortName evidence="7">Pth</shortName>
        <ecNumber evidence="1 7">3.1.1.29</ecNumber>
    </recommendedName>
</protein>
<keyword evidence="11" id="KW-1185">Reference proteome</keyword>
<dbReference type="PROSITE" id="PS01196">
    <property type="entry name" value="PEPT_TRNA_HYDROL_2"/>
    <property type="match status" value="1"/>
</dbReference>
<feature type="binding site" evidence="7">
    <location>
        <position position="125"/>
    </location>
    <ligand>
        <name>tRNA</name>
        <dbReference type="ChEBI" id="CHEBI:17843"/>
    </ligand>
</feature>
<comment type="function">
    <text evidence="7">Hydrolyzes ribosome-free peptidyl-tRNAs (with 1 or more amino acids incorporated), which drop off the ribosome during protein synthesis, or as a result of ribosome stalling.</text>
</comment>
<comment type="catalytic activity">
    <reaction evidence="7 8">
        <text>an N-acyl-L-alpha-aminoacyl-tRNA + H2O = an N-acyl-L-amino acid + a tRNA + H(+)</text>
        <dbReference type="Rhea" id="RHEA:54448"/>
        <dbReference type="Rhea" id="RHEA-COMP:10123"/>
        <dbReference type="Rhea" id="RHEA-COMP:13883"/>
        <dbReference type="ChEBI" id="CHEBI:15377"/>
        <dbReference type="ChEBI" id="CHEBI:15378"/>
        <dbReference type="ChEBI" id="CHEBI:59874"/>
        <dbReference type="ChEBI" id="CHEBI:78442"/>
        <dbReference type="ChEBI" id="CHEBI:138191"/>
        <dbReference type="EC" id="3.1.1.29"/>
    </reaction>
</comment>
<dbReference type="InterPro" id="IPR018171">
    <property type="entry name" value="Pept_tRNA_hydro_CS"/>
</dbReference>
<evidence type="ECO:0000256" key="1">
    <source>
        <dbReference type="ARBA" id="ARBA00013260"/>
    </source>
</evidence>
<feature type="site" description="Discriminates between blocked and unblocked aminoacyl-tRNA" evidence="7">
    <location>
        <position position="9"/>
    </location>
</feature>
<dbReference type="InterPro" id="IPR001328">
    <property type="entry name" value="Pept_tRNA_hydro"/>
</dbReference>
<dbReference type="NCBIfam" id="TIGR00447">
    <property type="entry name" value="pth"/>
    <property type="match status" value="1"/>
</dbReference>
<keyword evidence="2 7" id="KW-0820">tRNA-binding</keyword>
<feature type="binding site" evidence="7">
    <location>
        <position position="14"/>
    </location>
    <ligand>
        <name>tRNA</name>
        <dbReference type="ChEBI" id="CHEBI:17843"/>
    </ligand>
</feature>
<dbReference type="GO" id="GO:0004045">
    <property type="term" value="F:peptidyl-tRNA hydrolase activity"/>
    <property type="evidence" value="ECO:0007669"/>
    <property type="project" value="UniProtKB-UniRule"/>
</dbReference>
<dbReference type="GO" id="GO:0072344">
    <property type="term" value="P:rescue of stalled ribosome"/>
    <property type="evidence" value="ECO:0007669"/>
    <property type="project" value="UniProtKB-UniRule"/>
</dbReference>
<evidence type="ECO:0000256" key="7">
    <source>
        <dbReference type="HAMAP-Rule" id="MF_00083"/>
    </source>
</evidence>
<dbReference type="FunFam" id="3.40.50.1470:FF:000001">
    <property type="entry name" value="Peptidyl-tRNA hydrolase"/>
    <property type="match status" value="1"/>
</dbReference>